<evidence type="ECO:0000313" key="3">
    <source>
        <dbReference type="Proteomes" id="UP000219286"/>
    </source>
</evidence>
<gene>
    <name evidence="2" type="ORF">A9Z42_0068540</name>
</gene>
<dbReference type="Proteomes" id="UP000219286">
    <property type="component" value="Unassembled WGS sequence"/>
</dbReference>
<protein>
    <submittedName>
        <fullName evidence="2">Uncharacterized protein</fullName>
    </submittedName>
</protein>
<accession>A0A2H2ZSJ6</accession>
<name>A0A2H2ZSJ6_TRIPA</name>
<proteinExistence type="inferred from homology"/>
<dbReference type="InterPro" id="IPR021765">
    <property type="entry name" value="UstYa-like"/>
</dbReference>
<comment type="similarity">
    <text evidence="1">Belongs to the ustYa family.</text>
</comment>
<dbReference type="Pfam" id="PF11807">
    <property type="entry name" value="UstYa"/>
    <property type="match status" value="1"/>
</dbReference>
<sequence length="72" mass="8232">MCHGNIAVHTFEWKDEFTFPFMKRQAEHVCRKWEPLVAWARANSPDRSDGGPILRHPVLGIIHPKAANLTQA</sequence>
<evidence type="ECO:0000313" key="2">
    <source>
        <dbReference type="EMBL" id="OTA06120.1"/>
    </source>
</evidence>
<evidence type="ECO:0000256" key="1">
    <source>
        <dbReference type="ARBA" id="ARBA00035112"/>
    </source>
</evidence>
<dbReference type="AlphaFoldDB" id="A0A2H2ZSJ6"/>
<dbReference type="GO" id="GO:0043386">
    <property type="term" value="P:mycotoxin biosynthetic process"/>
    <property type="evidence" value="ECO:0007669"/>
    <property type="project" value="InterPro"/>
</dbReference>
<dbReference type="EMBL" id="LFMI01000658">
    <property type="protein sequence ID" value="OTA06120.1"/>
    <property type="molecule type" value="Genomic_DNA"/>
</dbReference>
<keyword evidence="3" id="KW-1185">Reference proteome</keyword>
<organism evidence="2 3">
    <name type="scientific">Trichoderma parareesei</name>
    <name type="common">Filamentous fungus</name>
    <dbReference type="NCBI Taxonomy" id="858221"/>
    <lineage>
        <taxon>Eukaryota</taxon>
        <taxon>Fungi</taxon>
        <taxon>Dikarya</taxon>
        <taxon>Ascomycota</taxon>
        <taxon>Pezizomycotina</taxon>
        <taxon>Sordariomycetes</taxon>
        <taxon>Hypocreomycetidae</taxon>
        <taxon>Hypocreales</taxon>
        <taxon>Hypocreaceae</taxon>
        <taxon>Trichoderma</taxon>
    </lineage>
</organism>
<comment type="caution">
    <text evidence="2">The sequence shown here is derived from an EMBL/GenBank/DDBJ whole genome shotgun (WGS) entry which is preliminary data.</text>
</comment>
<reference evidence="2 3" key="1">
    <citation type="journal article" date="2015" name="Genome Announc.">
        <title>Genome sequence and annotation of Trichoderma parareesei, the ancestor of the cellulase producer Trichoderma reesei.</title>
        <authorList>
            <person name="Yang D."/>
            <person name="Pomraning K."/>
            <person name="Kopchinskiy A."/>
            <person name="Karimi Aghcheh R."/>
            <person name="Atanasova L."/>
            <person name="Chenthamara K."/>
            <person name="Baker S.E."/>
            <person name="Zhang R."/>
            <person name="Shen Q."/>
            <person name="Freitag M."/>
            <person name="Kubicek C.P."/>
            <person name="Druzhinina I.S."/>
        </authorList>
    </citation>
    <scope>NUCLEOTIDE SEQUENCE [LARGE SCALE GENOMIC DNA]</scope>
    <source>
        <strain evidence="2 3">CBS 125925</strain>
    </source>
</reference>